<sequence>MRVTSSDGPRHDAAASSVAVRNPPTGRVLLRSAPALVRPLTRAIDWSPLAIAGSLIVCVAALVPPGEPLGPVPALTLLRMAALLLGAAAGFALVDAMSASTAAVPVPRWVRQWARTAMALTAAGLVWGATYAIVSARLARGVAVTPSGLAVEAAVCMLVGVAGAATAVRRHSGRQAALAGAAAQLAACVAALITGGGVWPSLGDEQWDLTHAWWLAALPLPVLVLVAAHRDVR</sequence>
<reference evidence="2 3" key="1">
    <citation type="submission" date="2021-01" db="EMBL/GenBank/DDBJ databases">
        <title>Whole genome shotgun sequence of Planotetraspora kaengkrachanensis NBRC 104272.</title>
        <authorList>
            <person name="Komaki H."/>
            <person name="Tamura T."/>
        </authorList>
    </citation>
    <scope>NUCLEOTIDE SEQUENCE [LARGE SCALE GENOMIC DNA]</scope>
    <source>
        <strain evidence="2 3">NBRC 104272</strain>
    </source>
</reference>
<dbReference type="RefSeq" id="WP_203887916.1">
    <property type="nucleotide sequence ID" value="NZ_BAABHH010000037.1"/>
</dbReference>
<proteinExistence type="predicted"/>
<feature type="transmembrane region" description="Helical" evidence="1">
    <location>
        <begin position="146"/>
        <end position="165"/>
    </location>
</feature>
<dbReference type="AlphaFoldDB" id="A0A8J3Q146"/>
<name>A0A8J3Q146_9ACTN</name>
<feature type="transmembrane region" description="Helical" evidence="1">
    <location>
        <begin position="116"/>
        <end position="134"/>
    </location>
</feature>
<dbReference type="Proteomes" id="UP000630097">
    <property type="component" value="Unassembled WGS sequence"/>
</dbReference>
<evidence type="ECO:0000313" key="3">
    <source>
        <dbReference type="Proteomes" id="UP000630097"/>
    </source>
</evidence>
<feature type="transmembrane region" description="Helical" evidence="1">
    <location>
        <begin position="211"/>
        <end position="228"/>
    </location>
</feature>
<dbReference type="EMBL" id="BONV01000056">
    <property type="protein sequence ID" value="GIG84653.1"/>
    <property type="molecule type" value="Genomic_DNA"/>
</dbReference>
<keyword evidence="1" id="KW-0812">Transmembrane</keyword>
<accession>A0A8J3Q146</accession>
<protein>
    <submittedName>
        <fullName evidence="2">Uncharacterized protein</fullName>
    </submittedName>
</protein>
<gene>
    <name evidence="2" type="ORF">Pka01_77800</name>
</gene>
<comment type="caution">
    <text evidence="2">The sequence shown here is derived from an EMBL/GenBank/DDBJ whole genome shotgun (WGS) entry which is preliminary data.</text>
</comment>
<organism evidence="2 3">
    <name type="scientific">Planotetraspora kaengkrachanensis</name>
    <dbReference type="NCBI Taxonomy" id="575193"/>
    <lineage>
        <taxon>Bacteria</taxon>
        <taxon>Bacillati</taxon>
        <taxon>Actinomycetota</taxon>
        <taxon>Actinomycetes</taxon>
        <taxon>Streptosporangiales</taxon>
        <taxon>Streptosporangiaceae</taxon>
        <taxon>Planotetraspora</taxon>
    </lineage>
</organism>
<evidence type="ECO:0000256" key="1">
    <source>
        <dbReference type="SAM" id="Phobius"/>
    </source>
</evidence>
<feature type="transmembrane region" description="Helical" evidence="1">
    <location>
        <begin position="83"/>
        <end position="104"/>
    </location>
</feature>
<keyword evidence="3" id="KW-1185">Reference proteome</keyword>
<evidence type="ECO:0000313" key="2">
    <source>
        <dbReference type="EMBL" id="GIG84653.1"/>
    </source>
</evidence>
<keyword evidence="1" id="KW-1133">Transmembrane helix</keyword>
<feature type="transmembrane region" description="Helical" evidence="1">
    <location>
        <begin position="46"/>
        <end position="63"/>
    </location>
</feature>
<feature type="transmembrane region" description="Helical" evidence="1">
    <location>
        <begin position="177"/>
        <end position="199"/>
    </location>
</feature>
<keyword evidence="1" id="KW-0472">Membrane</keyword>